<proteinExistence type="predicted"/>
<dbReference type="EMBL" id="BARS01010385">
    <property type="protein sequence ID" value="GAF92969.1"/>
    <property type="molecule type" value="Genomic_DNA"/>
</dbReference>
<keyword evidence="6" id="KW-0472">Membrane</keyword>
<keyword evidence="3" id="KW-0547">Nucleotide-binding</keyword>
<dbReference type="InterPro" id="IPR003439">
    <property type="entry name" value="ABC_transporter-like_ATP-bd"/>
</dbReference>
<dbReference type="Pfam" id="PF00005">
    <property type="entry name" value="ABC_tran"/>
    <property type="match status" value="1"/>
</dbReference>
<dbReference type="SUPFAM" id="SSF52540">
    <property type="entry name" value="P-loop containing nucleoside triphosphate hydrolases"/>
    <property type="match status" value="2"/>
</dbReference>
<sequence length="310" mass="35085">NIFLGRLLKDKKGFVDWRTMHEKTRSILDTMQIDIDENAIICNLSVAEQQLVEITKGYTANGSLMILDEPTTALTTPEIKRLHKLLRKLASTGHTIIYISHRIDTIMKFVDRIAVLKNGMLVGIVDISEITMDKIVKMMSGRQITEHYPKQRNVQDEVILKVENLTTEIGVNGVSFEVRKGEVFGLMGLLGSGRTEIARALFGVDKVTGGKIYFKGKEVKFNNPQQAIEARIAYITENRKTDGLFLNFNGPKNSTTARIKKLFKSKKLHILDLKKELKTYDESNKQLVIEPPLEYKFVSFLSGGNQQKVV</sequence>
<evidence type="ECO:0000256" key="2">
    <source>
        <dbReference type="ARBA" id="ARBA00022475"/>
    </source>
</evidence>
<feature type="domain" description="ABC transporter" evidence="7">
    <location>
        <begin position="171"/>
        <end position="309"/>
    </location>
</feature>
<evidence type="ECO:0000256" key="3">
    <source>
        <dbReference type="ARBA" id="ARBA00022741"/>
    </source>
</evidence>
<dbReference type="InterPro" id="IPR050107">
    <property type="entry name" value="ABC_carbohydrate_import_ATPase"/>
</dbReference>
<keyword evidence="1" id="KW-0813">Transport</keyword>
<feature type="non-terminal residue" evidence="8">
    <location>
        <position position="310"/>
    </location>
</feature>
<keyword evidence="2" id="KW-1003">Cell membrane</keyword>
<evidence type="ECO:0000256" key="5">
    <source>
        <dbReference type="ARBA" id="ARBA00022967"/>
    </source>
</evidence>
<comment type="caution">
    <text evidence="8">The sequence shown here is derived from an EMBL/GenBank/DDBJ whole genome shotgun (WGS) entry which is preliminary data.</text>
</comment>
<evidence type="ECO:0000259" key="7">
    <source>
        <dbReference type="Pfam" id="PF00005"/>
    </source>
</evidence>
<dbReference type="Gene3D" id="3.40.50.300">
    <property type="entry name" value="P-loop containing nucleotide triphosphate hydrolases"/>
    <property type="match status" value="2"/>
</dbReference>
<keyword evidence="5" id="KW-1278">Translocase</keyword>
<evidence type="ECO:0000313" key="8">
    <source>
        <dbReference type="EMBL" id="GAF92969.1"/>
    </source>
</evidence>
<dbReference type="PANTHER" id="PTHR43790">
    <property type="entry name" value="CARBOHYDRATE TRANSPORT ATP-BINDING PROTEIN MG119-RELATED"/>
    <property type="match status" value="1"/>
</dbReference>
<gene>
    <name evidence="8" type="ORF">S01H1_19260</name>
</gene>
<evidence type="ECO:0000256" key="6">
    <source>
        <dbReference type="ARBA" id="ARBA00023136"/>
    </source>
</evidence>
<name>X0TIE5_9ZZZZ</name>
<evidence type="ECO:0000256" key="1">
    <source>
        <dbReference type="ARBA" id="ARBA00022448"/>
    </source>
</evidence>
<dbReference type="GO" id="GO:0016887">
    <property type="term" value="F:ATP hydrolysis activity"/>
    <property type="evidence" value="ECO:0007669"/>
    <property type="project" value="InterPro"/>
</dbReference>
<dbReference type="InterPro" id="IPR027417">
    <property type="entry name" value="P-loop_NTPase"/>
</dbReference>
<reference evidence="8" key="1">
    <citation type="journal article" date="2014" name="Front. Microbiol.">
        <title>High frequency of phylogenetically diverse reductive dehalogenase-homologous genes in deep subseafloor sedimentary metagenomes.</title>
        <authorList>
            <person name="Kawai M."/>
            <person name="Futagami T."/>
            <person name="Toyoda A."/>
            <person name="Takaki Y."/>
            <person name="Nishi S."/>
            <person name="Hori S."/>
            <person name="Arai W."/>
            <person name="Tsubouchi T."/>
            <person name="Morono Y."/>
            <person name="Uchiyama I."/>
            <person name="Ito T."/>
            <person name="Fujiyama A."/>
            <person name="Inagaki F."/>
            <person name="Takami H."/>
        </authorList>
    </citation>
    <scope>NUCLEOTIDE SEQUENCE</scope>
    <source>
        <strain evidence="8">Expedition CK06-06</strain>
    </source>
</reference>
<dbReference type="PANTHER" id="PTHR43790:SF3">
    <property type="entry name" value="D-ALLOSE IMPORT ATP-BINDING PROTEIN ALSA-RELATED"/>
    <property type="match status" value="1"/>
</dbReference>
<feature type="non-terminal residue" evidence="8">
    <location>
        <position position="1"/>
    </location>
</feature>
<dbReference type="AlphaFoldDB" id="X0TIE5"/>
<organism evidence="8">
    <name type="scientific">marine sediment metagenome</name>
    <dbReference type="NCBI Taxonomy" id="412755"/>
    <lineage>
        <taxon>unclassified sequences</taxon>
        <taxon>metagenomes</taxon>
        <taxon>ecological metagenomes</taxon>
    </lineage>
</organism>
<keyword evidence="4" id="KW-0067">ATP-binding</keyword>
<dbReference type="GO" id="GO:0005524">
    <property type="term" value="F:ATP binding"/>
    <property type="evidence" value="ECO:0007669"/>
    <property type="project" value="UniProtKB-KW"/>
</dbReference>
<evidence type="ECO:0000256" key="4">
    <source>
        <dbReference type="ARBA" id="ARBA00022840"/>
    </source>
</evidence>
<accession>X0TIE5</accession>
<protein>
    <recommendedName>
        <fullName evidence="7">ABC transporter domain-containing protein</fullName>
    </recommendedName>
</protein>